<dbReference type="EMBL" id="QXTE01000014">
    <property type="protein sequence ID" value="TFK13803.1"/>
    <property type="molecule type" value="Genomic_DNA"/>
</dbReference>
<comment type="caution">
    <text evidence="1">The sequence shown here is derived from an EMBL/GenBank/DDBJ whole genome shotgun (WGS) entry which is preliminary data.</text>
</comment>
<gene>
    <name evidence="1" type="ORF">DR999_PMT02822</name>
</gene>
<name>A0A4D9EZL2_9SAUR</name>
<organism evidence="1 2">
    <name type="scientific">Platysternon megacephalum</name>
    <name type="common">big-headed turtle</name>
    <dbReference type="NCBI Taxonomy" id="55544"/>
    <lineage>
        <taxon>Eukaryota</taxon>
        <taxon>Metazoa</taxon>
        <taxon>Chordata</taxon>
        <taxon>Craniata</taxon>
        <taxon>Vertebrata</taxon>
        <taxon>Euteleostomi</taxon>
        <taxon>Archelosauria</taxon>
        <taxon>Testudinata</taxon>
        <taxon>Testudines</taxon>
        <taxon>Cryptodira</taxon>
        <taxon>Durocryptodira</taxon>
        <taxon>Testudinoidea</taxon>
        <taxon>Platysternidae</taxon>
        <taxon>Platysternon</taxon>
    </lineage>
</organism>
<dbReference type="AlphaFoldDB" id="A0A4D9EZL2"/>
<proteinExistence type="predicted"/>
<evidence type="ECO:0000313" key="2">
    <source>
        <dbReference type="Proteomes" id="UP000297703"/>
    </source>
</evidence>
<reference evidence="1 2" key="1">
    <citation type="submission" date="2019-04" db="EMBL/GenBank/DDBJ databases">
        <title>Draft genome of the big-headed turtle Platysternon megacephalum.</title>
        <authorList>
            <person name="Gong S."/>
        </authorList>
    </citation>
    <scope>NUCLEOTIDE SEQUENCE [LARGE SCALE GENOMIC DNA]</scope>
    <source>
        <strain evidence="1">DO16091913</strain>
        <tissue evidence="1">Muscle</tissue>
    </source>
</reference>
<sequence>MWNQRQPQDQSYLLLSCIIRESKKNIYTSCSVYFMCLVPSRNHSAGWYPTAHLRATLPSLTKTYSQTPSAFCYLAETPCLHEPLNPTQQLPNPDSEPCELTPVLGVQVCEGSGPLSAGMPA</sequence>
<dbReference type="Proteomes" id="UP000297703">
    <property type="component" value="Unassembled WGS sequence"/>
</dbReference>
<protein>
    <submittedName>
        <fullName evidence="1">Aldehyde oxidase 1</fullName>
    </submittedName>
</protein>
<reference evidence="1 2" key="2">
    <citation type="submission" date="2019-04" db="EMBL/GenBank/DDBJ databases">
        <title>The genome sequence of big-headed turtle.</title>
        <authorList>
            <person name="Gong S."/>
        </authorList>
    </citation>
    <scope>NUCLEOTIDE SEQUENCE [LARGE SCALE GENOMIC DNA]</scope>
    <source>
        <strain evidence="1">DO16091913</strain>
        <tissue evidence="1">Muscle</tissue>
    </source>
</reference>
<evidence type="ECO:0000313" key="1">
    <source>
        <dbReference type="EMBL" id="TFK13803.1"/>
    </source>
</evidence>
<accession>A0A4D9EZL2</accession>
<keyword evidence="2" id="KW-1185">Reference proteome</keyword>